<name>E6S8K1_INTC7</name>
<dbReference type="Proteomes" id="UP000008914">
    <property type="component" value="Chromosome"/>
</dbReference>
<dbReference type="RefSeq" id="WP_013493477.1">
    <property type="nucleotide sequence ID" value="NC_014830.1"/>
</dbReference>
<dbReference type="eggNOG" id="ENOG5033QHE">
    <property type="taxonomic scope" value="Bacteria"/>
</dbReference>
<dbReference type="EMBL" id="CP002343">
    <property type="protein sequence ID" value="ADU49163.1"/>
    <property type="molecule type" value="Genomic_DNA"/>
</dbReference>
<dbReference type="HOGENOM" id="CLU_441970_0_0_11"/>
<dbReference type="OrthoDB" id="127969at2"/>
<organism evidence="2 3">
    <name type="scientific">Intrasporangium calvum (strain ATCC 23552 / DSM 43043 / JCM 3097 / NBRC 12989 / NCIMB 10167 / NRRL B-3866 / 7 KIP)</name>
    <dbReference type="NCBI Taxonomy" id="710696"/>
    <lineage>
        <taxon>Bacteria</taxon>
        <taxon>Bacillati</taxon>
        <taxon>Actinomycetota</taxon>
        <taxon>Actinomycetes</taxon>
        <taxon>Micrococcales</taxon>
        <taxon>Intrasporangiaceae</taxon>
        <taxon>Intrasporangium</taxon>
    </lineage>
</organism>
<evidence type="ECO:0000256" key="1">
    <source>
        <dbReference type="SAM" id="SignalP"/>
    </source>
</evidence>
<keyword evidence="3" id="KW-1185">Reference proteome</keyword>
<proteinExistence type="predicted"/>
<protein>
    <recommendedName>
        <fullName evidence="4">Exo-alpha-sialidase</fullName>
    </recommendedName>
</protein>
<dbReference type="STRING" id="710696.Intca_2658"/>
<dbReference type="KEGG" id="ica:Intca_2658"/>
<evidence type="ECO:0000313" key="2">
    <source>
        <dbReference type="EMBL" id="ADU49163.1"/>
    </source>
</evidence>
<dbReference type="CDD" id="cd15482">
    <property type="entry name" value="Sialidase_non-viral"/>
    <property type="match status" value="1"/>
</dbReference>
<evidence type="ECO:0008006" key="4">
    <source>
        <dbReference type="Google" id="ProtNLM"/>
    </source>
</evidence>
<feature type="chain" id="PRO_5003210920" description="Exo-alpha-sialidase" evidence="1">
    <location>
        <begin position="27"/>
        <end position="618"/>
    </location>
</feature>
<dbReference type="InterPro" id="IPR036278">
    <property type="entry name" value="Sialidase_sf"/>
</dbReference>
<dbReference type="SUPFAM" id="SSF50939">
    <property type="entry name" value="Sialidases"/>
    <property type="match status" value="1"/>
</dbReference>
<feature type="signal peptide" evidence="1">
    <location>
        <begin position="1"/>
        <end position="26"/>
    </location>
</feature>
<accession>E6S8K1</accession>
<keyword evidence="1" id="KW-0732">Signal</keyword>
<gene>
    <name evidence="2" type="ordered locus">Intca_2658</name>
</gene>
<reference evidence="2 3" key="1">
    <citation type="journal article" date="2010" name="Stand. Genomic Sci.">
        <title>Complete genome sequence of Intrasporangium calvum type strain (7 KIP).</title>
        <authorList>
            <person name="Del Rio T.G."/>
            <person name="Chertkov O."/>
            <person name="Yasawong M."/>
            <person name="Lucas S."/>
            <person name="Deshpande S."/>
            <person name="Cheng J.F."/>
            <person name="Detter C."/>
            <person name="Tapia R."/>
            <person name="Han C."/>
            <person name="Goodwin L."/>
            <person name="Pitluck S."/>
            <person name="Liolios K."/>
            <person name="Ivanova N."/>
            <person name="Mavromatis K."/>
            <person name="Pati A."/>
            <person name="Chen A."/>
            <person name="Palaniappan K."/>
            <person name="Land M."/>
            <person name="Hauser L."/>
            <person name="Chang Y.J."/>
            <person name="Jeffries C.D."/>
            <person name="Rohde M."/>
            <person name="Pukall R."/>
            <person name="Sikorski J."/>
            <person name="Goker M."/>
            <person name="Woyke T."/>
            <person name="Bristow J."/>
            <person name="Eisen J.A."/>
            <person name="Markowitz V."/>
            <person name="Hugenholtz P."/>
            <person name="Kyrpides N.C."/>
            <person name="Klenk H.P."/>
            <person name="Lapidus A."/>
        </authorList>
    </citation>
    <scope>NUCLEOTIDE SEQUENCE [LARGE SCALE GENOMIC DNA]</scope>
    <source>
        <strain evidence="3">ATCC 23552 / DSM 43043 / JCM 3097 / NBRC 12989 / 7 KIP</strain>
    </source>
</reference>
<dbReference type="AlphaFoldDB" id="E6S8K1"/>
<sequence>MRNHFRTSLAAAATAASLLVAGAAFADPVTPGGSTEVTVGSNDNLFSQNKQNEPGLAVNPVDTNILVAGANDNIDMEACNAGDDRTCPFTAGVGVSGVQFSNDAGRTWVQPDYTGFSARVAPSCLGQPDISVGVPPAGDTGCQPDPEGPIGTLPWYYENGMVSNGDPELVFGPVPADDGSFSWENGQRLYYANIATNFPGNPGFLGAGAIAVSRTDDVAAAMAGDKDAWMPPVVVTRQNSALFSDKEQLWADNAASSPHFGNVYVCNVGFRGAAGSEPVLFARSTDGGARWTTRQITAATNTWQTGGRQGCGIRTDSRGVVYVMWVGTDIQTRGDVFFQARSFDGGANFERPRAVLDVHGLGQFDPAQGRFTIDGIAGARTINFPSLDIANGAPSGADATDDIVVTWADDRQGTNEERAFVSVSTDGGESYSGAEAVSTPGDRANFPAVAVSPDGTDVWLVYNAWLDPWRTNTTEPRRVLGVVMHAEMAPDTGALTSWTTELRGPEGDGRASSANALTAEFLGDYNYAVATRDYGAAVWNDMRDGVVCPEINAYRQAFVDDVTGANAEPIVADRPRDRASAAELPASHSLALRPGPNNACDPAFGNSSIYGGTFSDDS</sequence>
<evidence type="ECO:0000313" key="3">
    <source>
        <dbReference type="Proteomes" id="UP000008914"/>
    </source>
</evidence>